<comment type="caution">
    <text evidence="1">The sequence shown here is derived from an EMBL/GenBank/DDBJ whole genome shotgun (WGS) entry which is preliminary data.</text>
</comment>
<organism evidence="1 2">
    <name type="scientific">Magnetospirillum moscoviense</name>
    <dbReference type="NCBI Taxonomy" id="1437059"/>
    <lineage>
        <taxon>Bacteria</taxon>
        <taxon>Pseudomonadati</taxon>
        <taxon>Pseudomonadota</taxon>
        <taxon>Alphaproteobacteria</taxon>
        <taxon>Rhodospirillales</taxon>
        <taxon>Rhodospirillaceae</taxon>
        <taxon>Magnetospirillum</taxon>
    </lineage>
</organism>
<dbReference type="AlphaFoldDB" id="A0A178M6X8"/>
<evidence type="ECO:0000313" key="1">
    <source>
        <dbReference type="EMBL" id="OAN44510.1"/>
    </source>
</evidence>
<dbReference type="EMBL" id="LWQU01000196">
    <property type="protein sequence ID" value="OAN44510.1"/>
    <property type="molecule type" value="Genomic_DNA"/>
</dbReference>
<protein>
    <submittedName>
        <fullName evidence="1">Uncharacterized protein</fullName>
    </submittedName>
</protein>
<evidence type="ECO:0000313" key="2">
    <source>
        <dbReference type="Proteomes" id="UP000078543"/>
    </source>
</evidence>
<accession>A0A178M6X8</accession>
<reference evidence="1 2" key="1">
    <citation type="submission" date="2016-04" db="EMBL/GenBank/DDBJ databases">
        <title>Draft genome sequence of freshwater magnetotactic bacteria Magnetospirillum marisnigri SP-1 and Magnetospirillum moscoviense BB-1.</title>
        <authorList>
            <person name="Koziaeva V."/>
            <person name="Dziuba M.V."/>
            <person name="Ivanov T.M."/>
            <person name="Kuznetsov B."/>
            <person name="Grouzdev D.S."/>
        </authorList>
    </citation>
    <scope>NUCLEOTIDE SEQUENCE [LARGE SCALE GENOMIC DNA]</scope>
    <source>
        <strain evidence="1 2">BB-1</strain>
    </source>
</reference>
<proteinExistence type="predicted"/>
<dbReference type="Proteomes" id="UP000078543">
    <property type="component" value="Unassembled WGS sequence"/>
</dbReference>
<sequence length="76" mass="8540">MLMLHLTTRLPDQFQVSGITQPDDDGYVADMVQDRLPVNLSQIAAAVIGKQHLPMPPHQGRVQVVSPFVIDRQHDR</sequence>
<gene>
    <name evidence="1" type="ORF">A6A05_04930</name>
</gene>
<keyword evidence="2" id="KW-1185">Reference proteome</keyword>
<name>A0A178M6X8_9PROT</name>